<reference evidence="1 2" key="1">
    <citation type="submission" date="2019-02" db="EMBL/GenBank/DDBJ databases">
        <authorList>
            <person name="Lehtovirta-Morley E L."/>
        </authorList>
    </citation>
    <scope>NUCLEOTIDE SEQUENCE [LARGE SCALE GENOMIC DNA]</scope>
    <source>
        <strain evidence="1">NFRAN1</strain>
    </source>
</reference>
<dbReference type="Proteomes" id="UP000294299">
    <property type="component" value="Chromosome NFRAN"/>
</dbReference>
<dbReference type="EMBL" id="LR216287">
    <property type="protein sequence ID" value="VFJ15205.1"/>
    <property type="molecule type" value="Genomic_DNA"/>
</dbReference>
<dbReference type="KEGG" id="nfn:NFRAN_2882"/>
<proteinExistence type="predicted"/>
<protein>
    <submittedName>
        <fullName evidence="1">Uncharacterized protein</fullName>
    </submittedName>
</protein>
<dbReference type="AlphaFoldDB" id="A0A484IHS0"/>
<organism evidence="1 2">
    <name type="scientific">Candidatus Nitrosocosmicus franklandianus</name>
    <dbReference type="NCBI Taxonomy" id="1798806"/>
    <lineage>
        <taxon>Archaea</taxon>
        <taxon>Nitrososphaerota</taxon>
        <taxon>Nitrososphaeria</taxon>
        <taxon>Nitrososphaerales</taxon>
        <taxon>Nitrososphaeraceae</taxon>
        <taxon>Candidatus Nitrosocosmicus</taxon>
    </lineage>
</organism>
<keyword evidence="2" id="KW-1185">Reference proteome</keyword>
<gene>
    <name evidence="1" type="ORF">NFRAN_2882</name>
</gene>
<evidence type="ECO:0000313" key="1">
    <source>
        <dbReference type="EMBL" id="VFJ15205.1"/>
    </source>
</evidence>
<name>A0A484IHS0_9ARCH</name>
<sequence>MMTLRNLVPGHRASAQQDGSYQAPNNLNIYLYSILQLII</sequence>
<accession>A0A484IHS0</accession>
<evidence type="ECO:0000313" key="2">
    <source>
        <dbReference type="Proteomes" id="UP000294299"/>
    </source>
</evidence>